<dbReference type="InterPro" id="IPR006554">
    <property type="entry name" value="Helicase-like_DEXD_c2"/>
</dbReference>
<keyword evidence="7" id="KW-0227">DNA damage</keyword>
<dbReference type="GO" id="GO:0043139">
    <property type="term" value="F:5'-3' DNA helicase activity"/>
    <property type="evidence" value="ECO:0007669"/>
    <property type="project" value="UniProtKB-EC"/>
</dbReference>
<dbReference type="SMART" id="SM00488">
    <property type="entry name" value="DEXDc2"/>
    <property type="match status" value="1"/>
</dbReference>
<name>A0A8X7T3K2_9BASI</name>
<evidence type="ECO:0000256" key="14">
    <source>
        <dbReference type="ARBA" id="ARBA00023204"/>
    </source>
</evidence>
<dbReference type="AlphaFoldDB" id="A0A8X7T3K2"/>
<feature type="domain" description="Helicase ATP-binding" evidence="20">
    <location>
        <begin position="7"/>
        <end position="366"/>
    </location>
</feature>
<evidence type="ECO:0000256" key="18">
    <source>
        <dbReference type="ARBA" id="ARBA00048954"/>
    </source>
</evidence>
<comment type="catalytic activity">
    <reaction evidence="18">
        <text>ATP + H2O = ADP + phosphate + H(+)</text>
        <dbReference type="Rhea" id="RHEA:13065"/>
        <dbReference type="ChEBI" id="CHEBI:15377"/>
        <dbReference type="ChEBI" id="CHEBI:15378"/>
        <dbReference type="ChEBI" id="CHEBI:30616"/>
        <dbReference type="ChEBI" id="CHEBI:43474"/>
        <dbReference type="ChEBI" id="CHEBI:456216"/>
        <dbReference type="EC" id="5.6.2.3"/>
    </reaction>
</comment>
<evidence type="ECO:0000256" key="1">
    <source>
        <dbReference type="ARBA" id="ARBA00001966"/>
    </source>
</evidence>
<keyword evidence="22" id="KW-1185">Reference proteome</keyword>
<dbReference type="InterPro" id="IPR027417">
    <property type="entry name" value="P-loop_NTPase"/>
</dbReference>
<dbReference type="SMART" id="SM00491">
    <property type="entry name" value="HELICc2"/>
    <property type="match status" value="1"/>
</dbReference>
<dbReference type="PROSITE" id="PS51193">
    <property type="entry name" value="HELICASE_ATP_BIND_2"/>
    <property type="match status" value="1"/>
</dbReference>
<feature type="compositionally biased region" description="Gly residues" evidence="19">
    <location>
        <begin position="862"/>
        <end position="871"/>
    </location>
</feature>
<dbReference type="InterPro" id="IPR002464">
    <property type="entry name" value="DNA/RNA_helicase_DEAH_CS"/>
</dbReference>
<keyword evidence="16" id="KW-0539">Nucleus</keyword>
<evidence type="ECO:0000256" key="19">
    <source>
        <dbReference type="SAM" id="MobiDB-lite"/>
    </source>
</evidence>
<keyword evidence="9" id="KW-0347">Helicase</keyword>
<reference evidence="21" key="1">
    <citation type="submission" date="2016-04" db="EMBL/GenBank/DDBJ databases">
        <authorList>
            <person name="Nguyen H.D."/>
            <person name="Samba Siva P."/>
            <person name="Cullis J."/>
            <person name="Levesque C.A."/>
            <person name="Hambleton S."/>
        </authorList>
    </citation>
    <scope>NUCLEOTIDE SEQUENCE</scope>
    <source>
        <strain evidence="21">DAOMC 236422</strain>
    </source>
</reference>
<dbReference type="EMBL" id="LWDG02000214">
    <property type="protein sequence ID" value="KAE8267597.1"/>
    <property type="molecule type" value="Genomic_DNA"/>
</dbReference>
<dbReference type="InterPro" id="IPR006555">
    <property type="entry name" value="ATP-dep_Helicase_C"/>
</dbReference>
<keyword evidence="12" id="KW-0411">Iron-sulfur</keyword>
<evidence type="ECO:0000256" key="13">
    <source>
        <dbReference type="ARBA" id="ARBA00023125"/>
    </source>
</evidence>
<dbReference type="InterPro" id="IPR013020">
    <property type="entry name" value="Rad3/Chl1-like"/>
</dbReference>
<keyword evidence="10" id="KW-0067">ATP-binding</keyword>
<accession>A0A8X7T3K2</accession>
<evidence type="ECO:0000256" key="11">
    <source>
        <dbReference type="ARBA" id="ARBA00023004"/>
    </source>
</evidence>
<protein>
    <recommendedName>
        <fullName evidence="17">DNA 5'-3' helicase</fullName>
        <ecNumber evidence="17">5.6.2.3</ecNumber>
    </recommendedName>
</protein>
<dbReference type="NCBIfam" id="TIGR00604">
    <property type="entry name" value="rad3"/>
    <property type="match status" value="1"/>
</dbReference>
<organism evidence="21 22">
    <name type="scientific">Tilletia walkeri</name>
    <dbReference type="NCBI Taxonomy" id="117179"/>
    <lineage>
        <taxon>Eukaryota</taxon>
        <taxon>Fungi</taxon>
        <taxon>Dikarya</taxon>
        <taxon>Basidiomycota</taxon>
        <taxon>Ustilaginomycotina</taxon>
        <taxon>Exobasidiomycetes</taxon>
        <taxon>Tilletiales</taxon>
        <taxon>Tilletiaceae</taxon>
        <taxon>Tilletia</taxon>
    </lineage>
</organism>
<evidence type="ECO:0000256" key="9">
    <source>
        <dbReference type="ARBA" id="ARBA00022806"/>
    </source>
</evidence>
<dbReference type="GO" id="GO:0003684">
    <property type="term" value="F:damaged DNA binding"/>
    <property type="evidence" value="ECO:0007669"/>
    <property type="project" value="TreeGrafter"/>
</dbReference>
<keyword evidence="6" id="KW-0547">Nucleotide-binding</keyword>
<dbReference type="InterPro" id="IPR010614">
    <property type="entry name" value="RAD3-like_helicase_DEAD"/>
</dbReference>
<dbReference type="GO" id="GO:0006366">
    <property type="term" value="P:transcription by RNA polymerase II"/>
    <property type="evidence" value="ECO:0007669"/>
    <property type="project" value="TreeGrafter"/>
</dbReference>
<dbReference type="Proteomes" id="UP000078113">
    <property type="component" value="Unassembled WGS sequence"/>
</dbReference>
<dbReference type="PROSITE" id="PS00690">
    <property type="entry name" value="DEAH_ATP_HELICASE"/>
    <property type="match status" value="1"/>
</dbReference>
<evidence type="ECO:0000256" key="5">
    <source>
        <dbReference type="ARBA" id="ARBA00022723"/>
    </source>
</evidence>
<keyword evidence="4" id="KW-0004">4Fe-4S</keyword>
<evidence type="ECO:0000256" key="2">
    <source>
        <dbReference type="ARBA" id="ARBA00004123"/>
    </source>
</evidence>
<comment type="cofactor">
    <cofactor evidence="1">
        <name>[4Fe-4S] cluster</name>
        <dbReference type="ChEBI" id="CHEBI:49883"/>
    </cofactor>
</comment>
<dbReference type="EC" id="5.6.2.3" evidence="17"/>
<evidence type="ECO:0000313" key="22">
    <source>
        <dbReference type="Proteomes" id="UP000078113"/>
    </source>
</evidence>
<evidence type="ECO:0000256" key="7">
    <source>
        <dbReference type="ARBA" id="ARBA00022763"/>
    </source>
</evidence>
<evidence type="ECO:0000256" key="17">
    <source>
        <dbReference type="ARBA" id="ARBA00044969"/>
    </source>
</evidence>
<evidence type="ECO:0000313" key="21">
    <source>
        <dbReference type="EMBL" id="KAE8267597.1"/>
    </source>
</evidence>
<gene>
    <name evidence="21" type="ORF">A4X09_0g4760</name>
</gene>
<dbReference type="Gene3D" id="3.40.50.300">
    <property type="entry name" value="P-loop containing nucleotide triphosphate hydrolases"/>
    <property type="match status" value="3"/>
</dbReference>
<dbReference type="PANTHER" id="PTHR11472:SF1">
    <property type="entry name" value="GENERAL TRANSCRIPTION AND DNA REPAIR FACTOR IIH HELICASE SUBUNIT XPD"/>
    <property type="match status" value="1"/>
</dbReference>
<dbReference type="SUPFAM" id="SSF52540">
    <property type="entry name" value="P-loop containing nucleoside triphosphate hydrolases"/>
    <property type="match status" value="1"/>
</dbReference>
<evidence type="ECO:0000256" key="3">
    <source>
        <dbReference type="ARBA" id="ARBA00009146"/>
    </source>
</evidence>
<dbReference type="PANTHER" id="PTHR11472">
    <property type="entry name" value="DNA REPAIR DEAD HELICASE RAD3/XP-D SUBFAMILY MEMBER"/>
    <property type="match status" value="1"/>
</dbReference>
<evidence type="ECO:0000256" key="10">
    <source>
        <dbReference type="ARBA" id="ARBA00022840"/>
    </source>
</evidence>
<dbReference type="GO" id="GO:0005524">
    <property type="term" value="F:ATP binding"/>
    <property type="evidence" value="ECO:0007669"/>
    <property type="project" value="UniProtKB-KW"/>
</dbReference>
<comment type="subcellular location">
    <subcellularLocation>
        <location evidence="2">Nucleus</location>
    </subcellularLocation>
</comment>
<dbReference type="GO" id="GO:0000112">
    <property type="term" value="C:nucleotide-excision repair factor 3 complex"/>
    <property type="evidence" value="ECO:0007669"/>
    <property type="project" value="UniProtKB-ARBA"/>
</dbReference>
<keyword evidence="5" id="KW-0479">Metal-binding</keyword>
<comment type="caution">
    <text evidence="21">The sequence shown here is derived from an EMBL/GenBank/DDBJ whole genome shotgun (WGS) entry which is preliminary data.</text>
</comment>
<evidence type="ECO:0000256" key="16">
    <source>
        <dbReference type="ARBA" id="ARBA00023242"/>
    </source>
</evidence>
<keyword evidence="13" id="KW-0238">DNA-binding</keyword>
<dbReference type="FunFam" id="3.40.50.300:FF:000135">
    <property type="entry name" value="DNA repair helicase RAD3, putative"/>
    <property type="match status" value="1"/>
</dbReference>
<keyword evidence="14" id="KW-0234">DNA repair</keyword>
<evidence type="ECO:0000259" key="20">
    <source>
        <dbReference type="PROSITE" id="PS51193"/>
    </source>
</evidence>
<evidence type="ECO:0000256" key="15">
    <source>
        <dbReference type="ARBA" id="ARBA00023235"/>
    </source>
</evidence>
<dbReference type="GO" id="GO:0006281">
    <property type="term" value="P:DNA repair"/>
    <property type="evidence" value="ECO:0007669"/>
    <property type="project" value="UniProtKB-KW"/>
</dbReference>
<feature type="compositionally biased region" description="Basic residues" evidence="19">
    <location>
        <begin position="159"/>
        <end position="169"/>
    </location>
</feature>
<comment type="similarity">
    <text evidence="3">Belongs to the helicase family. RAD3/XPD subfamily.</text>
</comment>
<dbReference type="GO" id="GO:0045951">
    <property type="term" value="P:positive regulation of mitotic recombination"/>
    <property type="evidence" value="ECO:0007669"/>
    <property type="project" value="TreeGrafter"/>
</dbReference>
<dbReference type="GO" id="GO:0051539">
    <property type="term" value="F:4 iron, 4 sulfur cluster binding"/>
    <property type="evidence" value="ECO:0007669"/>
    <property type="project" value="UniProtKB-KW"/>
</dbReference>
<feature type="region of interest" description="Disordered" evidence="19">
    <location>
        <begin position="850"/>
        <end position="887"/>
    </location>
</feature>
<evidence type="ECO:0000256" key="6">
    <source>
        <dbReference type="ARBA" id="ARBA00022741"/>
    </source>
</evidence>
<dbReference type="CDD" id="cd18788">
    <property type="entry name" value="SF2_C_XPD"/>
    <property type="match status" value="1"/>
</dbReference>
<reference evidence="21" key="2">
    <citation type="journal article" date="2019" name="IMA Fungus">
        <title>Genome sequencing and comparison of five Tilletia species to identify candidate genes for the detection of regulated species infecting wheat.</title>
        <authorList>
            <person name="Nguyen H.D.T."/>
            <person name="Sultana T."/>
            <person name="Kesanakurti P."/>
            <person name="Hambleton S."/>
        </authorList>
    </citation>
    <scope>NUCLEOTIDE SEQUENCE</scope>
    <source>
        <strain evidence="21">DAOMC 236422</strain>
    </source>
</reference>
<dbReference type="FunFam" id="3.40.50.300:FF:000128">
    <property type="entry name" value="Putative DNA repair helicase RAD3"/>
    <property type="match status" value="1"/>
</dbReference>
<evidence type="ECO:0000256" key="4">
    <source>
        <dbReference type="ARBA" id="ARBA00022485"/>
    </source>
</evidence>
<dbReference type="InterPro" id="IPR010643">
    <property type="entry name" value="HBB"/>
</dbReference>
<proteinExistence type="inferred from homology"/>
<dbReference type="Pfam" id="PF13307">
    <property type="entry name" value="Helicase_C_2"/>
    <property type="match status" value="1"/>
</dbReference>
<evidence type="ECO:0000256" key="12">
    <source>
        <dbReference type="ARBA" id="ARBA00023014"/>
    </source>
</evidence>
<evidence type="ECO:0000256" key="8">
    <source>
        <dbReference type="ARBA" id="ARBA00022801"/>
    </source>
</evidence>
<keyword evidence="11" id="KW-0408">Iron</keyword>
<dbReference type="GO" id="GO:0046872">
    <property type="term" value="F:metal ion binding"/>
    <property type="evidence" value="ECO:0007669"/>
    <property type="project" value="UniProtKB-KW"/>
</dbReference>
<feature type="region of interest" description="Disordered" evidence="19">
    <location>
        <begin position="105"/>
        <end position="169"/>
    </location>
</feature>
<dbReference type="Pfam" id="PF06777">
    <property type="entry name" value="HBB"/>
    <property type="match status" value="1"/>
</dbReference>
<keyword evidence="8" id="KW-0378">Hydrolase</keyword>
<dbReference type="InterPro" id="IPR045028">
    <property type="entry name" value="DinG/Rad3-like"/>
</dbReference>
<keyword evidence="15" id="KW-0413">Isomerase</keyword>
<dbReference type="GO" id="GO:0016818">
    <property type="term" value="F:hydrolase activity, acting on acid anhydrides, in phosphorus-containing anhydrides"/>
    <property type="evidence" value="ECO:0007669"/>
    <property type="project" value="InterPro"/>
</dbReference>
<sequence>MKLYIDGLPVLFPYPKIYPEQYAYMTDLKRALDAQGHCVLEMPSGTGKTVSLLSLIVSYQKYHPAGRKLIYCSRTVPEIEKALAELKRLMEYRARYYFDPDAEDPNDPVLKLPDWVDPDEDDKDGLSDGGGGSGGDSVRSMSEDPDPEGEGSNAAAERARKKARFRKTRKAKGKWASKLKLEPFLAVGLSSRKNLCVHPEVSRERRGKVVDARCRDMTNAWVCSKGREEPGSVELCTYHEELGKLQPGEMLPQGVWTLEEIKEMAKEEGICPYFAIRRSLAFVDVIIYSFHYLLDPKVADQVSKEMSKDAIVVFDEAHNIDNVCIESLSIDLTRPMLDSAFRSINQLADKVDEVKRTDASKLQDEYAKLVEGLQAQADARNGVDGAESIMTNPVLPDDLLSEAIPGNIRRAEHFVAFLRRFVEYLKTRMRVLHVVAETPASFLQHLKDITYIERKPLRFCAERLRMLVSTLELTRLDEYASLQKVAAFATLVAAYDKGFLLILEPFETENATVPNPIFHFTCLDASLAIAPVFERFSSVVITSGTISPLDMYPKMLKFETVVQESYAMTLTRSCFLPMVITRGSDQVSISSRFEVRNDPAVVRNYGNILIEFAKAVPDGIVAFFPSYLYMESIVAAWHDMGILEEAWKYKLIFIETPDAPETSIALENFRRACDNGRGAILLSVARGKVSEGIDFDHNYGRAVIMFGVPYQYTESRILKARLEFLRDNFRIRENDFLTFDAMRHAAQCVGRVLRGKTDYGLMVFADKRFAKADKRQKLPKWIAQQISDTHTNLSTDMALVEAKLFMRTMGQPFPEGKNGVSLWDLSDVEARQAKEREHFERLMQMDLEQEQQRHGANVGTAGEKGGGGGADKAGREDDMLLDDEDDEADDEWLIARVEEAERIHSERLKGGTAHIVEDYDAEFGDGADLFELDLD</sequence>
<dbReference type="InterPro" id="IPR014013">
    <property type="entry name" value="Helic_SF1/SF2_ATP-bd_DinG/Rad3"/>
</dbReference>
<dbReference type="Pfam" id="PF06733">
    <property type="entry name" value="DEAD_2"/>
    <property type="match status" value="1"/>
</dbReference>